<accession>A0ABV6AXH5</accession>
<protein>
    <submittedName>
        <fullName evidence="2">Uncharacterized protein</fullName>
    </submittedName>
</protein>
<dbReference type="Proteomes" id="UP001589733">
    <property type="component" value="Unassembled WGS sequence"/>
</dbReference>
<dbReference type="RefSeq" id="WP_380005316.1">
    <property type="nucleotide sequence ID" value="NZ_JBHLYR010000010.1"/>
</dbReference>
<evidence type="ECO:0000313" key="2">
    <source>
        <dbReference type="EMBL" id="MFB9990906.1"/>
    </source>
</evidence>
<dbReference type="EMBL" id="JBHLYR010000010">
    <property type="protein sequence ID" value="MFB9990906.1"/>
    <property type="molecule type" value="Genomic_DNA"/>
</dbReference>
<evidence type="ECO:0000313" key="3">
    <source>
        <dbReference type="Proteomes" id="UP001589733"/>
    </source>
</evidence>
<reference evidence="2 3" key="1">
    <citation type="submission" date="2024-09" db="EMBL/GenBank/DDBJ databases">
        <authorList>
            <person name="Sun Q."/>
            <person name="Mori K."/>
        </authorList>
    </citation>
    <scope>NUCLEOTIDE SEQUENCE [LARGE SCALE GENOMIC DNA]</scope>
    <source>
        <strain evidence="2 3">JCM 13503</strain>
    </source>
</reference>
<feature type="signal peptide" evidence="1">
    <location>
        <begin position="1"/>
        <end position="24"/>
    </location>
</feature>
<evidence type="ECO:0000256" key="1">
    <source>
        <dbReference type="SAM" id="SignalP"/>
    </source>
</evidence>
<feature type="chain" id="PRO_5047223737" evidence="1">
    <location>
        <begin position="25"/>
        <end position="471"/>
    </location>
</feature>
<comment type="caution">
    <text evidence="2">The sequence shown here is derived from an EMBL/GenBank/DDBJ whole genome shotgun (WGS) entry which is preliminary data.</text>
</comment>
<sequence length="471" mass="51251">MPRLVPQFLHASMIAALLGTAANAQLFRLPSLPALPGSPGSAVTTNLQDSFVVADWIGTALAGQTPLKTSSFDLAPGYSRFTVQSYCLQAGTYAPDRGEGYPLAPLKGEKAALIRSILQRSVRQPQIEQSAIQQLLWGIESGVRFTDFQPSFQVKVAPLLTPEDIAGMTVNLGSVLNFFAPPEVRNVLAMYDDLRHQVTSVEANFAELERLAVLTGSAPVGPNSRNLPAGVWTAAGNGFYARALPSSYSETVLEVYRPAFYQIQRDDRGRITRLQSGGYLIETTYDDAPGQNTLLTGNGNVPVWRFASLRITGPQPGQTHTLVGQGFVIPRGTQPSPVPAQANGDISLSQYLQRMGTVQVVQDRRAALEQYRRVAHSASPTLKEEAWNDFYDLRAYQDGLEAALQGQSPAWWGEHLQRLHHIWNYASCVLAGDCTTETAAGADTVPFDPTQFVATPANTALQRLGLSQRLR</sequence>
<organism evidence="2 3">
    <name type="scientific">Deinococcus oregonensis</name>
    <dbReference type="NCBI Taxonomy" id="1805970"/>
    <lineage>
        <taxon>Bacteria</taxon>
        <taxon>Thermotogati</taxon>
        <taxon>Deinococcota</taxon>
        <taxon>Deinococci</taxon>
        <taxon>Deinococcales</taxon>
        <taxon>Deinococcaceae</taxon>
        <taxon>Deinococcus</taxon>
    </lineage>
</organism>
<name>A0ABV6AXH5_9DEIO</name>
<gene>
    <name evidence="2" type="ORF">ACFFLM_02770</name>
</gene>
<keyword evidence="1" id="KW-0732">Signal</keyword>
<keyword evidence="3" id="KW-1185">Reference proteome</keyword>
<proteinExistence type="predicted"/>